<sequence length="1260" mass="125185">MRKTLTGVVAASVVMGGAYAPVALAATASSNHSSSTVQTIAQRFSIAVDGNAVNNPYELIVTDHGTTTTYLPIWYLNEALKKAGFTATWDGTTWALTTANNTLDFSSVAEGSGNTTLTVNGNVVTKFNKIVHLDPGSAKKHPVFTSFVPASTVQAIFNVAGIGGNLDSSKHTFGMTSGPVIVKTGNTYGPTQGSVTLNKNVVITGTNTNLSNVSIHGNLYVNPGADGTSYIKNVSVTGSIIVLSGASHSVHFDNVTSPNLIVNSTSAVHIVSEGNTAIANTSVSGTERQNVTLEQDSGSLGTVQIASSAPVSLTGSQPYSSVSITNSTPVTVSSGTSVNALSVTTSKAQVVVQNGATISALSIANGISNVSVQNNGKVQTLTNNSTGSSVTLSGSGTVTSLKGNQPTNVTGGSGTSSSGSSSNSGTQSSGGTSSSGSSSSGGSSSSSGTTSSSGSVSSSDGSSSSSGGTSSSGSVSSSGGSSSSSGGTSSSGSVSSSDGSSSSSGGVSSSRSGQTSQASDDTDIQSTQSYVSNVVNTSGSQSVTVPYGLTVQDLENGIASTDGSTQTYTVLNGSNGGTLPSSSTLTTGSELRVTAADNTTQVTYQINILPSNNTEIMDGADNGTYLKSINNQPGYQSVTVAWQSTAQDLTNNLLATDGSYQTYTVTNSSGATVSSTSALVSGDVLTVEAANQTSSMAYQITVQSSDNTQIQDSTADNGNYVTNVSNTSGSLAVNVANSTSVSELIGALQSTDGSTENYTVYSDAGLTNELNGGTGLITGDYLKVTAADGSTTATYSISVDSNASGSGNSGGSSSSSGSSGSSSSSGPSSTSQATTPTIQMAPAYYKINTTNESSYDVTGTGTVGDNISVEVSDQDGKNVTGTTTVDSSGNWSVMVDASGLSDGSGTITATDTTAGLNASPVGFTKDTVVPQLTQAVLNNDGTITLTFNKDLDQSSAQTAANYTVTDGSNPDTVASAVYSNSNSTYTVTLTLNNAPQSTDTISVDVSSSVTDTDGNPISANTNEADYSGSVWSITNSSSGAGSSSSSGGTSSSGGSSSSQATSPTITTNAGSYINSGDASSYTVSGSGTVGGSINVTLTDSANATVTGTATVGSDGTWSVSVDAHTLQDGPITISATDSTNSTTASTVSVTKDTAAPELTQAVLNDDGTITLTFNKGLDQTAATDASNYSVTDNSSTDGVTNAVYSNSGGVYTVTLTLNNAPQSSDTIDVQISSGVTDLAGNPINVNENTADYNGTAWTIA</sequence>
<keyword evidence="1 3" id="KW-0732">Signal</keyword>
<dbReference type="RefSeq" id="WP_377943539.1">
    <property type="nucleotide sequence ID" value="NZ_JBHUCX010000033.1"/>
</dbReference>
<dbReference type="Gene3D" id="2.60.40.1220">
    <property type="match status" value="2"/>
</dbReference>
<feature type="compositionally biased region" description="Polar residues" evidence="2">
    <location>
        <begin position="1015"/>
        <end position="1035"/>
    </location>
</feature>
<feature type="compositionally biased region" description="Low complexity" evidence="2">
    <location>
        <begin position="1004"/>
        <end position="1013"/>
    </location>
</feature>
<protein>
    <submittedName>
        <fullName evidence="4">Beta strand repeat-containing protein</fullName>
    </submittedName>
</protein>
<dbReference type="InterPro" id="IPR013783">
    <property type="entry name" value="Ig-like_fold"/>
</dbReference>
<feature type="signal peptide" evidence="3">
    <location>
        <begin position="1"/>
        <end position="25"/>
    </location>
</feature>
<evidence type="ECO:0000313" key="4">
    <source>
        <dbReference type="EMBL" id="MFD1675653.1"/>
    </source>
</evidence>
<feature type="region of interest" description="Disordered" evidence="2">
    <location>
        <begin position="799"/>
        <end position="837"/>
    </location>
</feature>
<evidence type="ECO:0000256" key="1">
    <source>
        <dbReference type="ARBA" id="ARBA00022729"/>
    </source>
</evidence>
<feature type="compositionally biased region" description="Low complexity" evidence="2">
    <location>
        <begin position="1036"/>
        <end position="1062"/>
    </location>
</feature>
<organism evidence="4 5">
    <name type="scientific">Alicyclobacillus fodiniaquatilis</name>
    <dbReference type="NCBI Taxonomy" id="1661150"/>
    <lineage>
        <taxon>Bacteria</taxon>
        <taxon>Bacillati</taxon>
        <taxon>Bacillota</taxon>
        <taxon>Bacilli</taxon>
        <taxon>Bacillales</taxon>
        <taxon>Alicyclobacillaceae</taxon>
        <taxon>Alicyclobacillus</taxon>
    </lineage>
</organism>
<gene>
    <name evidence="4" type="ORF">ACFSB2_13210</name>
</gene>
<feature type="compositionally biased region" description="Low complexity" evidence="2">
    <location>
        <begin position="415"/>
        <end position="516"/>
    </location>
</feature>
<feature type="region of interest" description="Disordered" evidence="2">
    <location>
        <begin position="1004"/>
        <end position="1063"/>
    </location>
</feature>
<proteinExistence type="predicted"/>
<keyword evidence="5" id="KW-1185">Reference proteome</keyword>
<feature type="compositionally biased region" description="Low complexity" evidence="2">
    <location>
        <begin position="811"/>
        <end position="831"/>
    </location>
</feature>
<evidence type="ECO:0000256" key="2">
    <source>
        <dbReference type="SAM" id="MobiDB-lite"/>
    </source>
</evidence>
<dbReference type="InterPro" id="IPR014755">
    <property type="entry name" value="Cu-Rt/internalin_Ig-like"/>
</dbReference>
<feature type="chain" id="PRO_5045890386" evidence="3">
    <location>
        <begin position="26"/>
        <end position="1260"/>
    </location>
</feature>
<feature type="region of interest" description="Disordered" evidence="2">
    <location>
        <begin position="382"/>
        <end position="525"/>
    </location>
</feature>
<accession>A0ABW4JKU1</accession>
<name>A0ABW4JKU1_9BACL</name>
<dbReference type="Gene3D" id="2.60.40.10">
    <property type="entry name" value="Immunoglobulins"/>
    <property type="match status" value="2"/>
</dbReference>
<dbReference type="Proteomes" id="UP001597079">
    <property type="component" value="Unassembled WGS sequence"/>
</dbReference>
<evidence type="ECO:0000256" key="3">
    <source>
        <dbReference type="SAM" id="SignalP"/>
    </source>
</evidence>
<feature type="compositionally biased region" description="Low complexity" evidence="2">
    <location>
        <begin position="382"/>
        <end position="401"/>
    </location>
</feature>
<reference evidence="5" key="1">
    <citation type="journal article" date="2019" name="Int. J. Syst. Evol. Microbiol.">
        <title>The Global Catalogue of Microorganisms (GCM) 10K type strain sequencing project: providing services to taxonomists for standard genome sequencing and annotation.</title>
        <authorList>
            <consortium name="The Broad Institute Genomics Platform"/>
            <consortium name="The Broad Institute Genome Sequencing Center for Infectious Disease"/>
            <person name="Wu L."/>
            <person name="Ma J."/>
        </authorList>
    </citation>
    <scope>NUCLEOTIDE SEQUENCE [LARGE SCALE GENOMIC DNA]</scope>
    <source>
        <strain evidence="5">CGMCC 1.12286</strain>
    </source>
</reference>
<comment type="caution">
    <text evidence="4">The sequence shown here is derived from an EMBL/GenBank/DDBJ whole genome shotgun (WGS) entry which is preliminary data.</text>
</comment>
<evidence type="ECO:0000313" key="5">
    <source>
        <dbReference type="Proteomes" id="UP001597079"/>
    </source>
</evidence>
<dbReference type="EMBL" id="JBHUCX010000033">
    <property type="protein sequence ID" value="MFD1675653.1"/>
    <property type="molecule type" value="Genomic_DNA"/>
</dbReference>